<evidence type="ECO:0000256" key="1">
    <source>
        <dbReference type="SAM" id="MobiDB-lite"/>
    </source>
</evidence>
<proteinExistence type="predicted"/>
<dbReference type="InterPro" id="IPR002509">
    <property type="entry name" value="NODB_dom"/>
</dbReference>
<accession>A0ABY4CLW7</accession>
<evidence type="ECO:0000313" key="3">
    <source>
        <dbReference type="EMBL" id="UOF91329.1"/>
    </source>
</evidence>
<feature type="domain" description="NodB homology" evidence="2">
    <location>
        <begin position="90"/>
        <end position="273"/>
    </location>
</feature>
<reference evidence="3" key="1">
    <citation type="submission" date="2021-12" db="EMBL/GenBank/DDBJ databases">
        <title>Alicyclobacillaceae gen. nov., sp. nov., isolated from chalcocite enrichment system.</title>
        <authorList>
            <person name="Jiang Z."/>
        </authorList>
    </citation>
    <scope>NUCLEOTIDE SEQUENCE</scope>
    <source>
        <strain evidence="3">MYW30-H2</strain>
    </source>
</reference>
<evidence type="ECO:0000259" key="2">
    <source>
        <dbReference type="PROSITE" id="PS51677"/>
    </source>
</evidence>
<name>A0ABY4CLW7_9BACL</name>
<dbReference type="Pfam" id="PF01522">
    <property type="entry name" value="Polysacc_deac_1"/>
    <property type="match status" value="1"/>
</dbReference>
<keyword evidence="4" id="KW-1185">Reference proteome</keyword>
<dbReference type="CDD" id="cd10917">
    <property type="entry name" value="CE4_NodB_like_6s_7s"/>
    <property type="match status" value="1"/>
</dbReference>
<feature type="region of interest" description="Disordered" evidence="1">
    <location>
        <begin position="43"/>
        <end position="68"/>
    </location>
</feature>
<dbReference type="PANTHER" id="PTHR10587">
    <property type="entry name" value="GLYCOSYL TRANSFERASE-RELATED"/>
    <property type="match status" value="1"/>
</dbReference>
<organism evidence="3 4">
    <name type="scientific">Fodinisporobacter ferrooxydans</name>
    <dbReference type="NCBI Taxonomy" id="2901836"/>
    <lineage>
        <taxon>Bacteria</taxon>
        <taxon>Bacillati</taxon>
        <taxon>Bacillota</taxon>
        <taxon>Bacilli</taxon>
        <taxon>Bacillales</taxon>
        <taxon>Alicyclobacillaceae</taxon>
        <taxon>Fodinisporobacter</taxon>
    </lineage>
</organism>
<dbReference type="EMBL" id="CP089291">
    <property type="protein sequence ID" value="UOF91329.1"/>
    <property type="molecule type" value="Genomic_DNA"/>
</dbReference>
<dbReference type="Gene3D" id="3.20.20.370">
    <property type="entry name" value="Glycoside hydrolase/deacetylase"/>
    <property type="match status" value="1"/>
</dbReference>
<dbReference type="RefSeq" id="WP_347438020.1">
    <property type="nucleotide sequence ID" value="NZ_CP089291.1"/>
</dbReference>
<dbReference type="InterPro" id="IPR011330">
    <property type="entry name" value="Glyco_hydro/deAcase_b/a-brl"/>
</dbReference>
<evidence type="ECO:0000313" key="4">
    <source>
        <dbReference type="Proteomes" id="UP000830167"/>
    </source>
</evidence>
<gene>
    <name evidence="3" type="ORF">LSG31_03470</name>
</gene>
<dbReference type="SUPFAM" id="SSF88713">
    <property type="entry name" value="Glycoside hydrolase/deacetylase"/>
    <property type="match status" value="1"/>
</dbReference>
<protein>
    <submittedName>
        <fullName evidence="3">Polysaccharide deacetylase family protein</fullName>
    </submittedName>
</protein>
<dbReference type="Proteomes" id="UP000830167">
    <property type="component" value="Chromosome"/>
</dbReference>
<dbReference type="InterPro" id="IPR050248">
    <property type="entry name" value="Polysacc_deacetylase_ArnD"/>
</dbReference>
<dbReference type="PROSITE" id="PS51677">
    <property type="entry name" value="NODB"/>
    <property type="match status" value="1"/>
</dbReference>
<sequence>MYLYDYLWGAPEYTVAPDYPSSYPIPYSYGLPGNPLIANAYGFSSDSQRQKTPDLKGGAETAREEPHAKHVDLSAMFPKDLFLHGPENVKHVSLTFDDAPDDTFTPRVLDVLKQVNVKGTFFVIGERAAAHPDIMKRIVEEGHVIGNHTWNHPNLTKITKQEQAYQLDHTENVIDQITGVRTALFRPPYGALNPEVIEVLIKRKYKIIYWNVDSLDWMGLTGPQVTANILAHTRAGSIILQHAAGGKGEDLSGTIAAIPYFVQTLRSEGFTFVTIPQLLNIPATK</sequence>